<proteinExistence type="predicted"/>
<feature type="domain" description="DUF7371" evidence="1">
    <location>
        <begin position="29"/>
        <end position="235"/>
    </location>
</feature>
<sequence length="241" mass="26221">MGASFSGPSTAAPAVSVSATSPISNICGEVGGFILNFDDIPPLAIGNEPYDSVQPMPLFNPYHQFDFSNGFTVIPPPTGPYLPSSKPLLLEYIPTVNSSNDENQQLNITQNTLGQDISARIGNGDKGRTGCFSFNIMGASFGCDSTGPNCDFTFTGFRFNKSSALAIEVACERKSIKACPSLRNCNLTPIHLRRKFRDLDYLRINLTVAGQPKIWWMDDLSLAWSNNSCAAEQCRSQTHVH</sequence>
<dbReference type="OrthoDB" id="5385013at2759"/>
<comment type="caution">
    <text evidence="2">The sequence shown here is derived from an EMBL/GenBank/DDBJ whole genome shotgun (WGS) entry which is preliminary data.</text>
</comment>
<dbReference type="Proteomes" id="UP000286134">
    <property type="component" value="Unassembled WGS sequence"/>
</dbReference>
<evidence type="ECO:0000313" key="2">
    <source>
        <dbReference type="EMBL" id="RKF56361.1"/>
    </source>
</evidence>
<accession>A0A420HG07</accession>
<protein>
    <recommendedName>
        <fullName evidence="1">DUF7371 domain-containing protein</fullName>
    </recommendedName>
</protein>
<reference evidence="2 3" key="1">
    <citation type="journal article" date="2018" name="BMC Genomics">
        <title>Comparative genome analyses reveal sequence features reflecting distinct modes of host-adaptation between dicot and monocot powdery mildew.</title>
        <authorList>
            <person name="Wu Y."/>
            <person name="Ma X."/>
            <person name="Pan Z."/>
            <person name="Kale S.D."/>
            <person name="Song Y."/>
            <person name="King H."/>
            <person name="Zhang Q."/>
            <person name="Presley C."/>
            <person name="Deng X."/>
            <person name="Wei C.I."/>
            <person name="Xiao S."/>
        </authorList>
    </citation>
    <scope>NUCLEOTIDE SEQUENCE [LARGE SCALE GENOMIC DNA]</scope>
    <source>
        <strain evidence="2">UMSG2</strain>
    </source>
</reference>
<keyword evidence="3" id="KW-1185">Reference proteome</keyword>
<gene>
    <name evidence="2" type="ORF">OnM2_082035</name>
</gene>
<dbReference type="InterPro" id="IPR055795">
    <property type="entry name" value="DUF7371"/>
</dbReference>
<dbReference type="STRING" id="212602.A0A420HG07"/>
<organism evidence="2 3">
    <name type="scientific">Erysiphe neolycopersici</name>
    <dbReference type="NCBI Taxonomy" id="212602"/>
    <lineage>
        <taxon>Eukaryota</taxon>
        <taxon>Fungi</taxon>
        <taxon>Dikarya</taxon>
        <taxon>Ascomycota</taxon>
        <taxon>Pezizomycotina</taxon>
        <taxon>Leotiomycetes</taxon>
        <taxon>Erysiphales</taxon>
        <taxon>Erysiphaceae</taxon>
        <taxon>Erysiphe</taxon>
    </lineage>
</organism>
<dbReference type="Pfam" id="PF24086">
    <property type="entry name" value="DUF7371"/>
    <property type="match status" value="1"/>
</dbReference>
<dbReference type="EMBL" id="MCFK01008202">
    <property type="protein sequence ID" value="RKF56361.1"/>
    <property type="molecule type" value="Genomic_DNA"/>
</dbReference>
<dbReference type="AlphaFoldDB" id="A0A420HG07"/>
<evidence type="ECO:0000259" key="1">
    <source>
        <dbReference type="Pfam" id="PF24086"/>
    </source>
</evidence>
<evidence type="ECO:0000313" key="3">
    <source>
        <dbReference type="Proteomes" id="UP000286134"/>
    </source>
</evidence>
<name>A0A420HG07_9PEZI</name>